<proteinExistence type="predicted"/>
<keyword evidence="2" id="KW-1185">Reference proteome</keyword>
<protein>
    <submittedName>
        <fullName evidence="1">Uncharacterized protein</fullName>
    </submittedName>
</protein>
<accession>A0ACC0ZVQ2</accession>
<name>A0ACC0ZVQ2_9ROSI</name>
<sequence length="482" mass="52016">MAEGLLTSSFIMKSGVSIHSFHSEPLLPDEPSGPVTVKLIFSSVVAVLGSYVYGHAVGYSSPAESGIIEDLGLTTSQYAVFSSILTIGAMLGAVISGRIADFIGRRWAMGISELICIAGWVLMIFAKDATWLDLGRFILGCGIGLTSYCVPIYVAEISPKHVRGAFTALNPLFMGLGQSLAFLFGSLVNWQILAFIGIVPGIIQLPCLFFIPESPRWLANVGKMKEFEDSLQRLRGPDADVAPEAAEIQGKISHEYTEYLNQMSEGGFVSMFQRKYLYTLVVGVGLIFFQRFGGLYGFVFYASTIFKDAGFPSKIGTIAASIVQVITTVLGLLLIDKAGRRPMLLISTAGSCLGCIITGSAYLFKDLGAERELTASLALIGVLVYLGLLQLGLGGIPWIIMSEIFPINIKGPAGSLVVLVSWFGSWVVSYSFSYIFDWSQSGIFFIYGGICAVGVLFIAKLVPETKGRTLEEIQESMMSGSR</sequence>
<comment type="caution">
    <text evidence="1">The sequence shown here is derived from an EMBL/GenBank/DDBJ whole genome shotgun (WGS) entry which is preliminary data.</text>
</comment>
<reference evidence="2" key="1">
    <citation type="journal article" date="2023" name="G3 (Bethesda)">
        <title>Genome assembly and association tests identify interacting loci associated with vigor, precocity, and sex in interspecific pistachio rootstocks.</title>
        <authorList>
            <person name="Palmer W."/>
            <person name="Jacygrad E."/>
            <person name="Sagayaradj S."/>
            <person name="Cavanaugh K."/>
            <person name="Han R."/>
            <person name="Bertier L."/>
            <person name="Beede B."/>
            <person name="Kafkas S."/>
            <person name="Golino D."/>
            <person name="Preece J."/>
            <person name="Michelmore R."/>
        </authorList>
    </citation>
    <scope>NUCLEOTIDE SEQUENCE [LARGE SCALE GENOMIC DNA]</scope>
</reference>
<dbReference type="EMBL" id="CM047909">
    <property type="protein sequence ID" value="KAJ0079053.1"/>
    <property type="molecule type" value="Genomic_DNA"/>
</dbReference>
<organism evidence="1 2">
    <name type="scientific">Pistacia atlantica</name>
    <dbReference type="NCBI Taxonomy" id="434234"/>
    <lineage>
        <taxon>Eukaryota</taxon>
        <taxon>Viridiplantae</taxon>
        <taxon>Streptophyta</taxon>
        <taxon>Embryophyta</taxon>
        <taxon>Tracheophyta</taxon>
        <taxon>Spermatophyta</taxon>
        <taxon>Magnoliopsida</taxon>
        <taxon>eudicotyledons</taxon>
        <taxon>Gunneridae</taxon>
        <taxon>Pentapetalae</taxon>
        <taxon>rosids</taxon>
        <taxon>malvids</taxon>
        <taxon>Sapindales</taxon>
        <taxon>Anacardiaceae</taxon>
        <taxon>Pistacia</taxon>
    </lineage>
</organism>
<evidence type="ECO:0000313" key="2">
    <source>
        <dbReference type="Proteomes" id="UP001164250"/>
    </source>
</evidence>
<evidence type="ECO:0000313" key="1">
    <source>
        <dbReference type="EMBL" id="KAJ0079053.1"/>
    </source>
</evidence>
<dbReference type="Proteomes" id="UP001164250">
    <property type="component" value="Chromosome 13"/>
</dbReference>
<gene>
    <name evidence="1" type="ORF">Patl1_22726</name>
</gene>